<feature type="transmembrane region" description="Helical" evidence="2">
    <location>
        <begin position="82"/>
        <end position="104"/>
    </location>
</feature>
<protein>
    <submittedName>
        <fullName evidence="3">Uncharacterized protein</fullName>
    </submittedName>
</protein>
<evidence type="ECO:0000256" key="1">
    <source>
        <dbReference type="SAM" id="MobiDB-lite"/>
    </source>
</evidence>
<sequence length="105" mass="11856">MLKKAKKEGVEKLLDVMKDKRVAAARRRGDFEQGDGRSGRCHVEQVAHEDGEDKTTQEPVEETEEDEEELALADVNTGINPIIFAQHLMLLALMLLVFKACIFFL</sequence>
<proteinExistence type="predicted"/>
<feature type="compositionally biased region" description="Basic and acidic residues" evidence="1">
    <location>
        <begin position="27"/>
        <end position="56"/>
    </location>
</feature>
<dbReference type="Proteomes" id="UP000799539">
    <property type="component" value="Unassembled WGS sequence"/>
</dbReference>
<evidence type="ECO:0000313" key="4">
    <source>
        <dbReference type="Proteomes" id="UP000799539"/>
    </source>
</evidence>
<name>A0A6A6EZN3_9PEZI</name>
<keyword evidence="2" id="KW-0472">Membrane</keyword>
<keyword evidence="4" id="KW-1185">Reference proteome</keyword>
<accession>A0A6A6EZN3</accession>
<evidence type="ECO:0000313" key="3">
    <source>
        <dbReference type="EMBL" id="KAF2206460.1"/>
    </source>
</evidence>
<keyword evidence="2" id="KW-1133">Transmembrane helix</keyword>
<keyword evidence="2" id="KW-0812">Transmembrane</keyword>
<dbReference type="EMBL" id="ML992720">
    <property type="protein sequence ID" value="KAF2206460.1"/>
    <property type="molecule type" value="Genomic_DNA"/>
</dbReference>
<feature type="region of interest" description="Disordered" evidence="1">
    <location>
        <begin position="27"/>
        <end position="62"/>
    </location>
</feature>
<organism evidence="3 4">
    <name type="scientific">Cercospora zeae-maydis SCOH1-5</name>
    <dbReference type="NCBI Taxonomy" id="717836"/>
    <lineage>
        <taxon>Eukaryota</taxon>
        <taxon>Fungi</taxon>
        <taxon>Dikarya</taxon>
        <taxon>Ascomycota</taxon>
        <taxon>Pezizomycotina</taxon>
        <taxon>Dothideomycetes</taxon>
        <taxon>Dothideomycetidae</taxon>
        <taxon>Mycosphaerellales</taxon>
        <taxon>Mycosphaerellaceae</taxon>
        <taxon>Cercospora</taxon>
    </lineage>
</organism>
<reference evidence="3" key="1">
    <citation type="journal article" date="2020" name="Stud. Mycol.">
        <title>101 Dothideomycetes genomes: a test case for predicting lifestyles and emergence of pathogens.</title>
        <authorList>
            <person name="Haridas S."/>
            <person name="Albert R."/>
            <person name="Binder M."/>
            <person name="Bloem J."/>
            <person name="Labutti K."/>
            <person name="Salamov A."/>
            <person name="Andreopoulos B."/>
            <person name="Baker S."/>
            <person name="Barry K."/>
            <person name="Bills G."/>
            <person name="Bluhm B."/>
            <person name="Cannon C."/>
            <person name="Castanera R."/>
            <person name="Culley D."/>
            <person name="Daum C."/>
            <person name="Ezra D."/>
            <person name="Gonzalez J."/>
            <person name="Henrissat B."/>
            <person name="Kuo A."/>
            <person name="Liang C."/>
            <person name="Lipzen A."/>
            <person name="Lutzoni F."/>
            <person name="Magnuson J."/>
            <person name="Mondo S."/>
            <person name="Nolan M."/>
            <person name="Ohm R."/>
            <person name="Pangilinan J."/>
            <person name="Park H.-J."/>
            <person name="Ramirez L."/>
            <person name="Alfaro M."/>
            <person name="Sun H."/>
            <person name="Tritt A."/>
            <person name="Yoshinaga Y."/>
            <person name="Zwiers L.-H."/>
            <person name="Turgeon B."/>
            <person name="Goodwin S."/>
            <person name="Spatafora J."/>
            <person name="Crous P."/>
            <person name="Grigoriev I."/>
        </authorList>
    </citation>
    <scope>NUCLEOTIDE SEQUENCE</scope>
    <source>
        <strain evidence="3">SCOH1-5</strain>
    </source>
</reference>
<evidence type="ECO:0000256" key="2">
    <source>
        <dbReference type="SAM" id="Phobius"/>
    </source>
</evidence>
<dbReference type="AlphaFoldDB" id="A0A6A6EZN3"/>
<gene>
    <name evidence="3" type="ORF">CERZMDRAFT_103363</name>
</gene>